<proteinExistence type="predicted"/>
<evidence type="ECO:0000256" key="1">
    <source>
        <dbReference type="SAM" id="Phobius"/>
    </source>
</evidence>
<keyword evidence="1" id="KW-1133">Transmembrane helix</keyword>
<reference evidence="2 3" key="1">
    <citation type="journal article" date="2019" name="Syst. Appl. Microbiol.">
        <title>Oenococcus sicerae sp. nov., isolated from French cider.</title>
        <authorList>
            <person name="Cousin F.J."/>
            <person name="Le Guellec R."/>
            <person name="Chagnot C."/>
            <person name="Goux D."/>
            <person name="Dalmasso M."/>
            <person name="Laplace J.M."/>
            <person name="Cretenet M."/>
        </authorList>
    </citation>
    <scope>NUCLEOTIDE SEQUENCE [LARGE SCALE GENOMIC DNA]</scope>
    <source>
        <strain evidence="2 3">UCMA 15228</strain>
    </source>
</reference>
<evidence type="ECO:0000313" key="3">
    <source>
        <dbReference type="Proteomes" id="UP000286907"/>
    </source>
</evidence>
<keyword evidence="1" id="KW-0812">Transmembrane</keyword>
<accession>A0ABX5QKK3</accession>
<dbReference type="EMBL" id="CP029684">
    <property type="protein sequence ID" value="QAS69326.1"/>
    <property type="molecule type" value="Genomic_DNA"/>
</dbReference>
<keyword evidence="3" id="KW-1185">Reference proteome</keyword>
<feature type="transmembrane region" description="Helical" evidence="1">
    <location>
        <begin position="53"/>
        <end position="73"/>
    </location>
</feature>
<dbReference type="Proteomes" id="UP000286907">
    <property type="component" value="Chromosome"/>
</dbReference>
<evidence type="ECO:0000313" key="2">
    <source>
        <dbReference type="EMBL" id="QAS69326.1"/>
    </source>
</evidence>
<keyword evidence="1" id="KW-0472">Membrane</keyword>
<dbReference type="RefSeq" id="WP_128685334.1">
    <property type="nucleotide sequence ID" value="NZ_CP029684.2"/>
</dbReference>
<protein>
    <submittedName>
        <fullName evidence="2">Uncharacterized protein</fullName>
    </submittedName>
</protein>
<sequence>MLKSKNTFYSLLAAIILSVISLSVYLSNGKSFSAWFTVTNNANGSSINFGSSFLFLFLIASLAAWINFGISYLKNRKG</sequence>
<gene>
    <name evidence="2" type="ORF">DLJ48_01700</name>
</gene>
<organism evidence="2 3">
    <name type="scientific">Oenococcus sicerae</name>
    <dbReference type="NCBI Taxonomy" id="2203724"/>
    <lineage>
        <taxon>Bacteria</taxon>
        <taxon>Bacillati</taxon>
        <taxon>Bacillota</taxon>
        <taxon>Bacilli</taxon>
        <taxon>Lactobacillales</taxon>
        <taxon>Lactobacillaceae</taxon>
        <taxon>Oenococcus</taxon>
    </lineage>
</organism>
<name>A0ABX5QKK3_9LACO</name>